<dbReference type="Pfam" id="PF04056">
    <property type="entry name" value="Ssl1"/>
    <property type="match status" value="1"/>
</dbReference>
<dbReference type="AlphaFoldDB" id="A0A813GXT2"/>
<dbReference type="EMBL" id="CAJNNV010029784">
    <property type="protein sequence ID" value="CAE8630101.1"/>
    <property type="molecule type" value="Genomic_DNA"/>
</dbReference>
<accession>A0A813GXT2</accession>
<dbReference type="InterPro" id="IPR007198">
    <property type="entry name" value="Ssl1-like"/>
</dbReference>
<evidence type="ECO:0000256" key="1">
    <source>
        <dbReference type="SAM" id="MobiDB-lite"/>
    </source>
</evidence>
<proteinExistence type="predicted"/>
<evidence type="ECO:0000313" key="3">
    <source>
        <dbReference type="EMBL" id="CAE8630101.1"/>
    </source>
</evidence>
<reference evidence="3" key="1">
    <citation type="submission" date="2021-02" db="EMBL/GenBank/DDBJ databases">
        <authorList>
            <person name="Dougan E. K."/>
            <person name="Rhodes N."/>
            <person name="Thang M."/>
            <person name="Chan C."/>
        </authorList>
    </citation>
    <scope>NUCLEOTIDE SEQUENCE</scope>
</reference>
<organism evidence="3 4">
    <name type="scientific">Polarella glacialis</name>
    <name type="common">Dinoflagellate</name>
    <dbReference type="NCBI Taxonomy" id="89957"/>
    <lineage>
        <taxon>Eukaryota</taxon>
        <taxon>Sar</taxon>
        <taxon>Alveolata</taxon>
        <taxon>Dinophyceae</taxon>
        <taxon>Suessiales</taxon>
        <taxon>Suessiaceae</taxon>
        <taxon>Polarella</taxon>
    </lineage>
</organism>
<dbReference type="PANTHER" id="PTHR12695">
    <property type="entry name" value="GENERAL TRANSCRIPTION FACTOR IIH SUBUNIT 2"/>
    <property type="match status" value="1"/>
</dbReference>
<evidence type="ECO:0000313" key="4">
    <source>
        <dbReference type="Proteomes" id="UP000654075"/>
    </source>
</evidence>
<feature type="region of interest" description="Disordered" evidence="1">
    <location>
        <begin position="183"/>
        <end position="209"/>
    </location>
</feature>
<feature type="non-terminal residue" evidence="3">
    <location>
        <position position="612"/>
    </location>
</feature>
<dbReference type="GO" id="GO:0005675">
    <property type="term" value="C:transcription factor TFIIH holo complex"/>
    <property type="evidence" value="ECO:0007669"/>
    <property type="project" value="TreeGrafter"/>
</dbReference>
<dbReference type="CDD" id="cd06257">
    <property type="entry name" value="DnaJ"/>
    <property type="match status" value="1"/>
</dbReference>
<dbReference type="InterPro" id="IPR036465">
    <property type="entry name" value="vWFA_dom_sf"/>
</dbReference>
<feature type="region of interest" description="Disordered" evidence="1">
    <location>
        <begin position="74"/>
        <end position="143"/>
    </location>
</feature>
<evidence type="ECO:0000259" key="2">
    <source>
        <dbReference type="PROSITE" id="PS50076"/>
    </source>
</evidence>
<dbReference type="GO" id="GO:0006289">
    <property type="term" value="P:nucleotide-excision repair"/>
    <property type="evidence" value="ECO:0007669"/>
    <property type="project" value="TreeGrafter"/>
</dbReference>
<dbReference type="Proteomes" id="UP000654075">
    <property type="component" value="Unassembled WGS sequence"/>
</dbReference>
<feature type="domain" description="J" evidence="2">
    <location>
        <begin position="12"/>
        <end position="73"/>
    </location>
</feature>
<dbReference type="InterPro" id="IPR036869">
    <property type="entry name" value="J_dom_sf"/>
</dbReference>
<dbReference type="SMART" id="SM00271">
    <property type="entry name" value="DnaJ"/>
    <property type="match status" value="1"/>
</dbReference>
<dbReference type="PROSITE" id="PS00636">
    <property type="entry name" value="DNAJ_1"/>
    <property type="match status" value="1"/>
</dbReference>
<dbReference type="InterPro" id="IPR018253">
    <property type="entry name" value="DnaJ_domain_CS"/>
</dbReference>
<sequence length="612" mass="67969">MVAVAPSGKKRTFFDLLGVSTAVGLTELRAAFRRCALAAHPDKGGSNEAFQEVFRAFEVLSDVDQRQKYEQSLLRADAADASSLAQPRKRRRQGGDGYSNNNNNNNNNNNHNNNNDNSNNNKKKNGSEEDQVTKDRTTSGQESSRLNQLFVLLEELSPGNRRRVVSECFTQEQRLDLGAWAARQKDAKRRDHPQGAPQSETAGCSAGPHDAATGSACKDVIADCVETDKFEDDSASSDSDADYPFAICDASACVGDEQGGDMHHGGSAGRLPTRVTVRKGIRRNGSGYHAMAFFNFVILFSRTTPDLARALDWLAILTAVSSRSRQILRQQELNFKEVVQGVFFEYQEDITAVGFSVHLRFYKRRWVGNCVMATPITHSLEEADAAIRILAPLQLKTHWKSAPKVGQQIHRQRWQLFKQTYLDVCETLGKCRQAEAARLEGLEAARSLEREAEIERRIQLLLSNWSRSTARRRAQEARDAARDAARSKRDHWKETRAKMRHELTCGMAVRVSVVSISPEVYALKRVCSETGGSFTVALDARHFKELLTSHTAAPPCSATGLVPRLVRMGFPRQVNSEGKAQAACACHLQPRAQLFACPQCHARACTVPCPRQ</sequence>
<feature type="compositionally biased region" description="Basic and acidic residues" evidence="1">
    <location>
        <begin position="125"/>
        <end position="137"/>
    </location>
</feature>
<gene>
    <name evidence="3" type="ORF">PGLA1383_LOCUS46497</name>
</gene>
<dbReference type="SUPFAM" id="SSF46565">
    <property type="entry name" value="Chaperone J-domain"/>
    <property type="match status" value="1"/>
</dbReference>
<feature type="compositionally biased region" description="Low complexity" evidence="1">
    <location>
        <begin position="74"/>
        <end position="85"/>
    </location>
</feature>
<feature type="compositionally biased region" description="Low complexity" evidence="1">
    <location>
        <begin position="100"/>
        <end position="120"/>
    </location>
</feature>
<dbReference type="PROSITE" id="PS50076">
    <property type="entry name" value="DNAJ_2"/>
    <property type="match status" value="1"/>
</dbReference>
<protein>
    <recommendedName>
        <fullName evidence="2">J domain-containing protein</fullName>
    </recommendedName>
</protein>
<dbReference type="InterPro" id="IPR001623">
    <property type="entry name" value="DnaJ_domain"/>
</dbReference>
<keyword evidence="4" id="KW-1185">Reference proteome</keyword>
<feature type="compositionally biased region" description="Basic and acidic residues" evidence="1">
    <location>
        <begin position="183"/>
        <end position="193"/>
    </location>
</feature>
<dbReference type="Gene3D" id="3.40.50.410">
    <property type="entry name" value="von Willebrand factor, type A domain"/>
    <property type="match status" value="1"/>
</dbReference>
<comment type="caution">
    <text evidence="3">The sequence shown here is derived from an EMBL/GenBank/DDBJ whole genome shotgun (WGS) entry which is preliminary data.</text>
</comment>
<dbReference type="GO" id="GO:0006357">
    <property type="term" value="P:regulation of transcription by RNA polymerase II"/>
    <property type="evidence" value="ECO:0007669"/>
    <property type="project" value="TreeGrafter"/>
</dbReference>
<dbReference type="PANTHER" id="PTHR12695:SF2">
    <property type="entry name" value="GENERAL TRANSCRIPTION FACTOR IIH SUBUNIT 2-RELATED"/>
    <property type="match status" value="1"/>
</dbReference>
<dbReference type="OrthoDB" id="284275at2759"/>
<dbReference type="Gene3D" id="1.10.287.110">
    <property type="entry name" value="DnaJ domain"/>
    <property type="match status" value="1"/>
</dbReference>
<name>A0A813GXT2_POLGL</name>
<dbReference type="Pfam" id="PF00226">
    <property type="entry name" value="DnaJ"/>
    <property type="match status" value="1"/>
</dbReference>